<reference evidence="2" key="1">
    <citation type="submission" date="2021-02" db="EMBL/GenBank/DDBJ databases">
        <title>Psilocybe cubensis genome.</title>
        <authorList>
            <person name="Mckernan K.J."/>
            <person name="Crawford S."/>
            <person name="Trippe A."/>
            <person name="Kane L.T."/>
            <person name="Mclaughlin S."/>
        </authorList>
    </citation>
    <scope>NUCLEOTIDE SEQUENCE [LARGE SCALE GENOMIC DNA]</scope>
    <source>
        <strain evidence="2">MGC-MH-2018</strain>
    </source>
</reference>
<proteinExistence type="predicted"/>
<feature type="compositionally biased region" description="Polar residues" evidence="1">
    <location>
        <begin position="116"/>
        <end position="133"/>
    </location>
</feature>
<gene>
    <name evidence="2" type="ORF">JR316_001512</name>
</gene>
<comment type="caution">
    <text evidence="2">The sequence shown here is derived from an EMBL/GenBank/DDBJ whole genome shotgun (WGS) entry which is preliminary data.</text>
</comment>
<name>A0A8H8CS66_PSICU</name>
<accession>A0A8H8CS66</accession>
<sequence>MNTNTGPHSTPTASETGTKGSDFGNKIRGAVEVVHGAGENLRGTMLGAVDTMVHRGPTTNDDIAQQGRLEMERGLAHLRGPQHHPLGASSTHAREAPLSHSSTTTGVAGETPGTYGKTSSSIEATPGPTNTSFKGGETTYPSHHREDAIAGVPSPQLHEIQAMENHPNQAQNMNSEYDPSRAPYRHPVGHTDYAPKVPPRDFKDAGLGVGAGNTPNNRPVN</sequence>
<organism evidence="2">
    <name type="scientific">Psilocybe cubensis</name>
    <name type="common">Psychedelic mushroom</name>
    <name type="synonym">Stropharia cubensis</name>
    <dbReference type="NCBI Taxonomy" id="181762"/>
    <lineage>
        <taxon>Eukaryota</taxon>
        <taxon>Fungi</taxon>
        <taxon>Dikarya</taxon>
        <taxon>Basidiomycota</taxon>
        <taxon>Agaricomycotina</taxon>
        <taxon>Agaricomycetes</taxon>
        <taxon>Agaricomycetidae</taxon>
        <taxon>Agaricales</taxon>
        <taxon>Agaricineae</taxon>
        <taxon>Strophariaceae</taxon>
        <taxon>Psilocybe</taxon>
    </lineage>
</organism>
<dbReference type="EMBL" id="JAFIQS010000001">
    <property type="protein sequence ID" value="KAG5174844.1"/>
    <property type="molecule type" value="Genomic_DNA"/>
</dbReference>
<evidence type="ECO:0000256" key="1">
    <source>
        <dbReference type="SAM" id="MobiDB-lite"/>
    </source>
</evidence>
<dbReference type="AlphaFoldDB" id="A0A8H8CS66"/>
<feature type="region of interest" description="Disordered" evidence="1">
    <location>
        <begin position="79"/>
        <end position="140"/>
    </location>
</feature>
<feature type="compositionally biased region" description="Polar residues" evidence="1">
    <location>
        <begin position="1"/>
        <end position="19"/>
    </location>
</feature>
<dbReference type="OrthoDB" id="2590867at2759"/>
<protein>
    <submittedName>
        <fullName evidence="2">Uncharacterized protein</fullName>
    </submittedName>
</protein>
<feature type="region of interest" description="Disordered" evidence="1">
    <location>
        <begin position="1"/>
        <end position="24"/>
    </location>
</feature>
<feature type="region of interest" description="Disordered" evidence="1">
    <location>
        <begin position="169"/>
        <end position="221"/>
    </location>
</feature>
<evidence type="ECO:0000313" key="2">
    <source>
        <dbReference type="EMBL" id="KAG5174844.1"/>
    </source>
</evidence>